<evidence type="ECO:0000313" key="1">
    <source>
        <dbReference type="EMBL" id="CAB4552793.1"/>
    </source>
</evidence>
<proteinExistence type="predicted"/>
<gene>
    <name evidence="1" type="ORF">UFOPK1506_00562</name>
</gene>
<sequence>MRKRDTKSRALFAIIILATGLLLPTSSPGFANQNGKAWSEDSRAYSEGWPWPKLPNWWSWPQKWYSSQTFTDVRLGQWLPCRPEWSMNDCIQEINVYDQEGKKLGALTYVQEPGFDPFDVKQNWSQAVDSQSAGLIDNYPDFNNPEIIWTKGWWQLPEGITLSNGKNLVNANVARMLSAVQMNISPRDMDQGVSLPVGVYFEAVLKSKNLKKYARWVTSNGKNPSVIFKDDGTILIRGVTTKFPNPGKMGCERLNLGNKEKAVSSAAFVAVNLSTASDYESANYTSAPGEVILGTNGWWCLGGIKWDAKERQITVEVAAPHYFEDGITEVDGWLELKLKGTLVKHWWGISPQDATGYARVELLYSDGSTKIATVSAKYIPEFDWIDLRAYGFTYSNPVLKITLKSPTVAKAKAAPKVVTSKTITCTKGKSVKKVQAKSCPKGYQKK</sequence>
<accession>A0A6J6CRL3</accession>
<name>A0A6J6CRL3_9ZZZZ</name>
<dbReference type="AlphaFoldDB" id="A0A6J6CRL3"/>
<reference evidence="1" key="1">
    <citation type="submission" date="2020-05" db="EMBL/GenBank/DDBJ databases">
        <authorList>
            <person name="Chiriac C."/>
            <person name="Salcher M."/>
            <person name="Ghai R."/>
            <person name="Kavagutti S V."/>
        </authorList>
    </citation>
    <scope>NUCLEOTIDE SEQUENCE</scope>
</reference>
<dbReference type="EMBL" id="CAEZSV010000081">
    <property type="protein sequence ID" value="CAB4552793.1"/>
    <property type="molecule type" value="Genomic_DNA"/>
</dbReference>
<protein>
    <submittedName>
        <fullName evidence="1">Unannotated protein</fullName>
    </submittedName>
</protein>
<organism evidence="1">
    <name type="scientific">freshwater metagenome</name>
    <dbReference type="NCBI Taxonomy" id="449393"/>
    <lineage>
        <taxon>unclassified sequences</taxon>
        <taxon>metagenomes</taxon>
        <taxon>ecological metagenomes</taxon>
    </lineage>
</organism>